<name>A0AAV5A8S8_9AGAM</name>
<proteinExistence type="predicted"/>
<evidence type="ECO:0000313" key="3">
    <source>
        <dbReference type="Proteomes" id="UP001050691"/>
    </source>
</evidence>
<feature type="compositionally biased region" description="Polar residues" evidence="1">
    <location>
        <begin position="163"/>
        <end position="183"/>
    </location>
</feature>
<reference evidence="2" key="1">
    <citation type="submission" date="2021-10" db="EMBL/GenBank/DDBJ databases">
        <title>De novo Genome Assembly of Clathrus columnatus (Basidiomycota, Fungi) Using Illumina and Nanopore Sequence Data.</title>
        <authorList>
            <person name="Ogiso-Tanaka E."/>
            <person name="Itagaki H."/>
            <person name="Hosoya T."/>
            <person name="Hosaka K."/>
        </authorList>
    </citation>
    <scope>NUCLEOTIDE SEQUENCE</scope>
    <source>
        <strain evidence="2">MO-923</strain>
    </source>
</reference>
<sequence>MRSLRFGEQTYTVLLDESKTDPIRGQLEDPRNTPKEYPGWRWLQCTEYPGQCRVLIPPKIATIYARLLEAEKWELGTYLFREDGRPDIVWERVIQLRALKSKMLRRCIKHAELTQQGLESAFQPFQTHAAPDFTVISLEKWAKTVPFFGTGMTVSTLEHDQRSSISHHSPNGNTPNECRSANSNVGVVGSNFTESGEIASDRIATARSSSEMIAPQ</sequence>
<dbReference type="AlphaFoldDB" id="A0AAV5A8S8"/>
<comment type="caution">
    <text evidence="2">The sequence shown here is derived from an EMBL/GenBank/DDBJ whole genome shotgun (WGS) entry which is preliminary data.</text>
</comment>
<dbReference type="Proteomes" id="UP001050691">
    <property type="component" value="Unassembled WGS sequence"/>
</dbReference>
<accession>A0AAV5A8S8</accession>
<evidence type="ECO:0000256" key="1">
    <source>
        <dbReference type="SAM" id="MobiDB-lite"/>
    </source>
</evidence>
<feature type="region of interest" description="Disordered" evidence="1">
    <location>
        <begin position="159"/>
        <end position="183"/>
    </location>
</feature>
<dbReference type="EMBL" id="BPWL01000004">
    <property type="protein sequence ID" value="GJJ09144.1"/>
    <property type="molecule type" value="Genomic_DNA"/>
</dbReference>
<evidence type="ECO:0000313" key="2">
    <source>
        <dbReference type="EMBL" id="GJJ09144.1"/>
    </source>
</evidence>
<keyword evidence="3" id="KW-1185">Reference proteome</keyword>
<gene>
    <name evidence="2" type="ORF">Clacol_003366</name>
</gene>
<organism evidence="2 3">
    <name type="scientific">Clathrus columnatus</name>
    <dbReference type="NCBI Taxonomy" id="1419009"/>
    <lineage>
        <taxon>Eukaryota</taxon>
        <taxon>Fungi</taxon>
        <taxon>Dikarya</taxon>
        <taxon>Basidiomycota</taxon>
        <taxon>Agaricomycotina</taxon>
        <taxon>Agaricomycetes</taxon>
        <taxon>Phallomycetidae</taxon>
        <taxon>Phallales</taxon>
        <taxon>Clathraceae</taxon>
        <taxon>Clathrus</taxon>
    </lineage>
</organism>
<protein>
    <submittedName>
        <fullName evidence="2">Uncharacterized protein</fullName>
    </submittedName>
</protein>